<evidence type="ECO:0000313" key="1">
    <source>
        <dbReference type="EMBL" id="CAA9890337.1"/>
    </source>
</evidence>
<organism evidence="1 2">
    <name type="scientific">Candidatus Methylobacter favarea</name>
    <dbReference type="NCBI Taxonomy" id="2707345"/>
    <lineage>
        <taxon>Bacteria</taxon>
        <taxon>Pseudomonadati</taxon>
        <taxon>Pseudomonadota</taxon>
        <taxon>Gammaproteobacteria</taxon>
        <taxon>Methylococcales</taxon>
        <taxon>Methylococcaceae</taxon>
        <taxon>Methylobacter</taxon>
    </lineage>
</organism>
<gene>
    <name evidence="1" type="ORF">METHB2_200023</name>
</gene>
<reference evidence="1 2" key="1">
    <citation type="submission" date="2020-02" db="EMBL/GenBank/DDBJ databases">
        <authorList>
            <person name="Hogendoorn C."/>
        </authorList>
    </citation>
    <scope>NUCLEOTIDE SEQUENCE [LARGE SCALE GENOMIC DNA]</scope>
    <source>
        <strain evidence="1">METHB21</strain>
    </source>
</reference>
<sequence>MEIKGFTLTTPETRQHFCCAGCLSIYQLLNKHYITPHNPPTTTK</sequence>
<keyword evidence="2" id="KW-1185">Reference proteome</keyword>
<comment type="caution">
    <text evidence="1">The sequence shown here is derived from an EMBL/GenBank/DDBJ whole genome shotgun (WGS) entry which is preliminary data.</text>
</comment>
<protein>
    <submittedName>
        <fullName evidence="1">Metal-binding protein</fullName>
    </submittedName>
</protein>
<evidence type="ECO:0000313" key="2">
    <source>
        <dbReference type="Proteomes" id="UP000494216"/>
    </source>
</evidence>
<dbReference type="EMBL" id="CADCXN010000048">
    <property type="protein sequence ID" value="CAA9890337.1"/>
    <property type="molecule type" value="Genomic_DNA"/>
</dbReference>
<dbReference type="AlphaFoldDB" id="A0A8S0X7S8"/>
<dbReference type="Proteomes" id="UP000494216">
    <property type="component" value="Unassembled WGS sequence"/>
</dbReference>
<proteinExistence type="predicted"/>
<accession>A0A8S0X7S8</accession>
<name>A0A8S0X7S8_9GAMM</name>